<name>F4T667_ECOLX</name>
<gene>
    <name evidence="2" type="ORF">ECIG_05036</name>
</gene>
<sequence length="148" mass="16999">MLLHKSGHIAMLTKFLHKDVKLMLRIFIPTSKGRISRRRYIFSFIFTNLICILLISFFSNAGAGFFVITSTILLHYLVININCQRLRDSGFTYIKTYIFSTLVVYIISFIIMVAEHFDCSGNGSMIFLICYFSTFGMLVLAPTDSPRK</sequence>
<keyword evidence="1" id="KW-1133">Transmembrane helix</keyword>
<evidence type="ECO:0000256" key="1">
    <source>
        <dbReference type="SAM" id="Phobius"/>
    </source>
</evidence>
<dbReference type="EMBL" id="GL883922">
    <property type="protein sequence ID" value="EGI13662.1"/>
    <property type="molecule type" value="Genomic_DNA"/>
</dbReference>
<dbReference type="HOGENOM" id="CLU_1978020_0_0_6"/>
<organism evidence="2 3">
    <name type="scientific">Escherichia coli M605</name>
    <dbReference type="NCBI Taxonomy" id="656417"/>
    <lineage>
        <taxon>Bacteria</taxon>
        <taxon>Pseudomonadati</taxon>
        <taxon>Pseudomonadota</taxon>
        <taxon>Gammaproteobacteria</taxon>
        <taxon>Enterobacterales</taxon>
        <taxon>Enterobacteriaceae</taxon>
        <taxon>Escherichia</taxon>
    </lineage>
</organism>
<feature type="transmembrane region" description="Helical" evidence="1">
    <location>
        <begin position="40"/>
        <end position="58"/>
    </location>
</feature>
<keyword evidence="1" id="KW-0472">Membrane</keyword>
<dbReference type="AlphaFoldDB" id="F4T667"/>
<evidence type="ECO:0000313" key="2">
    <source>
        <dbReference type="EMBL" id="EGI13662.1"/>
    </source>
</evidence>
<feature type="transmembrane region" description="Helical" evidence="1">
    <location>
        <begin position="94"/>
        <end position="113"/>
    </location>
</feature>
<feature type="transmembrane region" description="Helical" evidence="1">
    <location>
        <begin position="125"/>
        <end position="143"/>
    </location>
</feature>
<protein>
    <submittedName>
        <fullName evidence="2">Inner membrane protein YigG</fullName>
    </submittedName>
</protein>
<reference evidence="2 3" key="1">
    <citation type="submission" date="2010-01" db="EMBL/GenBank/DDBJ databases">
        <title>The Genome Sequence of Escherichia coli M605.</title>
        <authorList>
            <consortium name="The Broad Institute Genome Sequencing Platform"/>
            <consortium name="The Broad Institute Genome Sequencing Center for Infectious Disease"/>
            <person name="Feldgarden M."/>
            <person name="Gordon D.M."/>
            <person name="Johnson J.R."/>
            <person name="Johnston B.D."/>
            <person name="Young S."/>
            <person name="Zeng Q."/>
            <person name="Koehrsen M."/>
            <person name="Alvarado L."/>
            <person name="Berlin A.M."/>
            <person name="Borenstein D."/>
            <person name="Chapman S.B."/>
            <person name="Chen Z."/>
            <person name="Engels R."/>
            <person name="Freedman E."/>
            <person name="Gellesch M."/>
            <person name="Goldberg J."/>
            <person name="Griggs A."/>
            <person name="Gujja S."/>
            <person name="Heilman E.R."/>
            <person name="Heiman D.I."/>
            <person name="Hepburn T.A."/>
            <person name="Howarth C."/>
            <person name="Jen D."/>
            <person name="Larson L."/>
            <person name="Lewis B."/>
            <person name="Mehta T."/>
            <person name="Park D."/>
            <person name="Pearson M."/>
            <person name="Richards J."/>
            <person name="Roberts A."/>
            <person name="Saif S."/>
            <person name="Shea T.D."/>
            <person name="Shenoy N."/>
            <person name="Sisk P."/>
            <person name="Stolte C."/>
            <person name="Sykes S.N."/>
            <person name="Walk T."/>
            <person name="White J."/>
            <person name="Yandava C."/>
            <person name="Haas B."/>
            <person name="Henn M.R."/>
            <person name="Nusbaum C."/>
            <person name="Birren B."/>
        </authorList>
    </citation>
    <scope>NUCLEOTIDE SEQUENCE [LARGE SCALE GENOMIC DNA]</scope>
    <source>
        <strain evidence="2 3">M605</strain>
    </source>
</reference>
<dbReference type="InterPro" id="IPR059227">
    <property type="entry name" value="YigG-like"/>
</dbReference>
<dbReference type="Proteomes" id="UP000004710">
    <property type="component" value="Unassembled WGS sequence"/>
</dbReference>
<proteinExistence type="predicted"/>
<accession>F4T667</accession>
<dbReference type="NCBIfam" id="NF008474">
    <property type="entry name" value="PRK11371.1"/>
    <property type="match status" value="1"/>
</dbReference>
<keyword evidence="1" id="KW-0812">Transmembrane</keyword>
<feature type="transmembrane region" description="Helical" evidence="1">
    <location>
        <begin position="64"/>
        <end position="82"/>
    </location>
</feature>
<evidence type="ECO:0000313" key="3">
    <source>
        <dbReference type="Proteomes" id="UP000004710"/>
    </source>
</evidence>